<evidence type="ECO:0000313" key="6">
    <source>
        <dbReference type="EnsemblMetazoa" id="G11527.1:cds"/>
    </source>
</evidence>
<evidence type="ECO:0000256" key="4">
    <source>
        <dbReference type="SAM" id="SignalP"/>
    </source>
</evidence>
<comment type="subcellular location">
    <subcellularLocation>
        <location evidence="1">Secreted</location>
    </subcellularLocation>
</comment>
<dbReference type="Proteomes" id="UP000005408">
    <property type="component" value="Unassembled WGS sequence"/>
</dbReference>
<protein>
    <recommendedName>
        <fullName evidence="5">C1q domain-containing protein</fullName>
    </recommendedName>
</protein>
<evidence type="ECO:0000256" key="1">
    <source>
        <dbReference type="ARBA" id="ARBA00004613"/>
    </source>
</evidence>
<evidence type="ECO:0000256" key="2">
    <source>
        <dbReference type="ARBA" id="ARBA00022525"/>
    </source>
</evidence>
<dbReference type="AlphaFoldDB" id="A0A8W8HX95"/>
<dbReference type="InterPro" id="IPR050822">
    <property type="entry name" value="Cerebellin_Synaptic_Org"/>
</dbReference>
<feature type="chain" id="PRO_5036503612" description="C1q domain-containing protein" evidence="4">
    <location>
        <begin position="18"/>
        <end position="197"/>
    </location>
</feature>
<feature type="domain" description="C1q" evidence="5">
    <location>
        <begin position="67"/>
        <end position="197"/>
    </location>
</feature>
<dbReference type="SUPFAM" id="SSF49842">
    <property type="entry name" value="TNF-like"/>
    <property type="match status" value="1"/>
</dbReference>
<proteinExistence type="predicted"/>
<dbReference type="PANTHER" id="PTHR22923">
    <property type="entry name" value="CEREBELLIN-RELATED"/>
    <property type="match status" value="1"/>
</dbReference>
<accession>A0A8W8HX95</accession>
<dbReference type="InterPro" id="IPR001073">
    <property type="entry name" value="C1q_dom"/>
</dbReference>
<dbReference type="EnsemblMetazoa" id="G11527.1">
    <property type="protein sequence ID" value="G11527.1:cds"/>
    <property type="gene ID" value="G11527"/>
</dbReference>
<sequence length="197" mass="22207">MFLTFLVLMVTVQCGLCDKVSPKPGLKLFREDYKSVEETCLAVGFVRNNCRNDSRTTKTSESHLNDKYHRVVAFDVRLKDNKRNLATKARVVFETVDLNEGQGYNVSTGIFTAPSGGIYVFDWTTLAWIGQYAYTSLVVNDQFKSWNHCHDGTSKTSLPCSKMTVVKLKRGDKVWIGVFGGPANMNQQYTSFSGYKL</sequence>
<dbReference type="PRINTS" id="PR00007">
    <property type="entry name" value="COMPLEMNTC1Q"/>
</dbReference>
<evidence type="ECO:0000313" key="7">
    <source>
        <dbReference type="Proteomes" id="UP000005408"/>
    </source>
</evidence>
<dbReference type="InterPro" id="IPR008983">
    <property type="entry name" value="Tumour_necrosis_fac-like_dom"/>
</dbReference>
<dbReference type="PANTHER" id="PTHR22923:SF116">
    <property type="entry name" value="C1Q DOMAIN-CONTAINING PROTEIN"/>
    <property type="match status" value="1"/>
</dbReference>
<dbReference type="PROSITE" id="PS50871">
    <property type="entry name" value="C1Q"/>
    <property type="match status" value="1"/>
</dbReference>
<name>A0A8W8HX95_MAGGI</name>
<keyword evidence="7" id="KW-1185">Reference proteome</keyword>
<evidence type="ECO:0000259" key="5">
    <source>
        <dbReference type="PROSITE" id="PS50871"/>
    </source>
</evidence>
<dbReference type="Gene3D" id="2.60.120.40">
    <property type="match status" value="1"/>
</dbReference>
<organism evidence="6 7">
    <name type="scientific">Magallana gigas</name>
    <name type="common">Pacific oyster</name>
    <name type="synonym">Crassostrea gigas</name>
    <dbReference type="NCBI Taxonomy" id="29159"/>
    <lineage>
        <taxon>Eukaryota</taxon>
        <taxon>Metazoa</taxon>
        <taxon>Spiralia</taxon>
        <taxon>Lophotrochozoa</taxon>
        <taxon>Mollusca</taxon>
        <taxon>Bivalvia</taxon>
        <taxon>Autobranchia</taxon>
        <taxon>Pteriomorphia</taxon>
        <taxon>Ostreida</taxon>
        <taxon>Ostreoidea</taxon>
        <taxon>Ostreidae</taxon>
        <taxon>Magallana</taxon>
    </lineage>
</organism>
<reference evidence="6" key="1">
    <citation type="submission" date="2022-08" db="UniProtKB">
        <authorList>
            <consortium name="EnsemblMetazoa"/>
        </authorList>
    </citation>
    <scope>IDENTIFICATION</scope>
    <source>
        <strain evidence="6">05x7-T-G4-1.051#20</strain>
    </source>
</reference>
<dbReference type="SMART" id="SM00110">
    <property type="entry name" value="C1Q"/>
    <property type="match status" value="1"/>
</dbReference>
<dbReference type="Pfam" id="PF00386">
    <property type="entry name" value="C1q"/>
    <property type="match status" value="1"/>
</dbReference>
<feature type="signal peptide" evidence="4">
    <location>
        <begin position="1"/>
        <end position="17"/>
    </location>
</feature>
<keyword evidence="2" id="KW-0964">Secreted</keyword>
<dbReference type="GO" id="GO:0005576">
    <property type="term" value="C:extracellular region"/>
    <property type="evidence" value="ECO:0007669"/>
    <property type="project" value="UniProtKB-SubCell"/>
</dbReference>
<evidence type="ECO:0000256" key="3">
    <source>
        <dbReference type="ARBA" id="ARBA00022729"/>
    </source>
</evidence>
<keyword evidence="3 4" id="KW-0732">Signal</keyword>